<reference evidence="8 9" key="1">
    <citation type="journal article" date="2018" name="MBio">
        <title>Comparative Genomics Reveals the Core Gene Toolbox for the Fungus-Insect Symbiosis.</title>
        <authorList>
            <person name="Wang Y."/>
            <person name="Stata M."/>
            <person name="Wang W."/>
            <person name="Stajich J.E."/>
            <person name="White M.M."/>
            <person name="Moncalvo J.M."/>
        </authorList>
    </citation>
    <scope>NUCLEOTIDE SEQUENCE [LARGE SCALE GENOMIC DNA]</scope>
    <source>
        <strain evidence="8 9">SWE-8-4</strain>
    </source>
</reference>
<evidence type="ECO:0000259" key="7">
    <source>
        <dbReference type="PROSITE" id="PS50076"/>
    </source>
</evidence>
<dbReference type="AlphaFoldDB" id="A0A2T9Y969"/>
<dbReference type="SMART" id="SM00271">
    <property type="entry name" value="DnaJ"/>
    <property type="match status" value="1"/>
</dbReference>
<comment type="caution">
    <text evidence="8">The sequence shown here is derived from an EMBL/GenBank/DDBJ whole genome shotgun (WGS) entry which is preliminary data.</text>
</comment>
<dbReference type="InterPro" id="IPR001623">
    <property type="entry name" value="DnaJ_domain"/>
</dbReference>
<evidence type="ECO:0000256" key="3">
    <source>
        <dbReference type="ARBA" id="ARBA00022989"/>
    </source>
</evidence>
<evidence type="ECO:0000313" key="8">
    <source>
        <dbReference type="EMBL" id="PVU88866.1"/>
    </source>
</evidence>
<dbReference type="EMBL" id="MBFR01000353">
    <property type="protein sequence ID" value="PVU88866.1"/>
    <property type="molecule type" value="Genomic_DNA"/>
</dbReference>
<dbReference type="OrthoDB" id="413400at2759"/>
<feature type="chain" id="PRO_5015642760" description="J domain-containing protein" evidence="6">
    <location>
        <begin position="26"/>
        <end position="214"/>
    </location>
</feature>
<gene>
    <name evidence="8" type="ORF">BB561_005663</name>
</gene>
<dbReference type="Proteomes" id="UP000245383">
    <property type="component" value="Unassembled WGS sequence"/>
</dbReference>
<keyword evidence="1" id="KW-0812">Transmembrane</keyword>
<dbReference type="PANTHER" id="PTHR44653:SF2">
    <property type="entry name" value="DNAJ HOMOLOG SUBFAMILY C MEMBER 1"/>
    <property type="match status" value="1"/>
</dbReference>
<dbReference type="Gene3D" id="1.10.287.110">
    <property type="entry name" value="DnaJ domain"/>
    <property type="match status" value="1"/>
</dbReference>
<organism evidence="8 9">
    <name type="scientific">Smittium simulii</name>
    <dbReference type="NCBI Taxonomy" id="133385"/>
    <lineage>
        <taxon>Eukaryota</taxon>
        <taxon>Fungi</taxon>
        <taxon>Fungi incertae sedis</taxon>
        <taxon>Zoopagomycota</taxon>
        <taxon>Kickxellomycotina</taxon>
        <taxon>Harpellomycetes</taxon>
        <taxon>Harpellales</taxon>
        <taxon>Legeriomycetaceae</taxon>
        <taxon>Smittium</taxon>
    </lineage>
</organism>
<evidence type="ECO:0000313" key="9">
    <source>
        <dbReference type="Proteomes" id="UP000245383"/>
    </source>
</evidence>
<proteinExistence type="predicted"/>
<dbReference type="SUPFAM" id="SSF46565">
    <property type="entry name" value="Chaperone J-domain"/>
    <property type="match status" value="1"/>
</dbReference>
<evidence type="ECO:0000256" key="6">
    <source>
        <dbReference type="SAM" id="SignalP"/>
    </source>
</evidence>
<dbReference type="PROSITE" id="PS50076">
    <property type="entry name" value="DNAJ_2"/>
    <property type="match status" value="1"/>
</dbReference>
<dbReference type="InterPro" id="IPR036869">
    <property type="entry name" value="J_dom_sf"/>
</dbReference>
<dbReference type="GO" id="GO:0012505">
    <property type="term" value="C:endomembrane system"/>
    <property type="evidence" value="ECO:0007669"/>
    <property type="project" value="UniProtKB-SubCell"/>
</dbReference>
<protein>
    <recommendedName>
        <fullName evidence="7">J domain-containing protein</fullName>
    </recommendedName>
</protein>
<comment type="subcellular location">
    <subcellularLocation>
        <location evidence="5">Endomembrane system</location>
        <topology evidence="5">Single-pass membrane protein</topology>
    </subcellularLocation>
</comment>
<dbReference type="CDD" id="cd06257">
    <property type="entry name" value="DnaJ"/>
    <property type="match status" value="1"/>
</dbReference>
<dbReference type="InterPro" id="IPR052606">
    <property type="entry name" value="DnaJ_domain_protein"/>
</dbReference>
<keyword evidence="4" id="KW-0472">Membrane</keyword>
<dbReference type="STRING" id="133385.A0A2T9Y969"/>
<feature type="signal peptide" evidence="6">
    <location>
        <begin position="1"/>
        <end position="25"/>
    </location>
</feature>
<keyword evidence="2 6" id="KW-0732">Signal</keyword>
<keyword evidence="3" id="KW-1133">Transmembrane helix</keyword>
<name>A0A2T9Y969_9FUNG</name>
<feature type="domain" description="J" evidence="7">
    <location>
        <begin position="51"/>
        <end position="120"/>
    </location>
</feature>
<keyword evidence="9" id="KW-1185">Reference proteome</keyword>
<evidence type="ECO:0000256" key="2">
    <source>
        <dbReference type="ARBA" id="ARBA00022729"/>
    </source>
</evidence>
<evidence type="ECO:0000256" key="4">
    <source>
        <dbReference type="ARBA" id="ARBA00023136"/>
    </source>
</evidence>
<dbReference type="PANTHER" id="PTHR44653">
    <property type="entry name" value="DNAJ HOMOLOG SUBFAMILY C MEMBER 1"/>
    <property type="match status" value="1"/>
</dbReference>
<accession>A0A2T9Y969</accession>
<evidence type="ECO:0000256" key="1">
    <source>
        <dbReference type="ARBA" id="ARBA00022692"/>
    </source>
</evidence>
<sequence length="214" mass="25182">MKFKNCIMVLSVLIVSLLNITCVHGFEYRKTLDMEVLDAMKLVLAQTGTLDWYSIFNLTAEADKKDITRAHRYYSRDFHPDKLKVSPEEHEKLVARYESVQEAVRILKDEVLRPRYDYFLKHGIPIWERKTKLTQNAINNNKAADKYPLKSEIVPIKEILERVDKLDRFKVIFLFEEPELVQKASVSKIKIVKFFNYLSVKRVNKTNTEATKQL</sequence>
<dbReference type="Pfam" id="PF00226">
    <property type="entry name" value="DnaJ"/>
    <property type="match status" value="1"/>
</dbReference>
<evidence type="ECO:0000256" key="5">
    <source>
        <dbReference type="ARBA" id="ARBA00037847"/>
    </source>
</evidence>